<dbReference type="InterPro" id="IPR003691">
    <property type="entry name" value="FluC"/>
</dbReference>
<feature type="transmembrane region" description="Helical" evidence="8">
    <location>
        <begin position="849"/>
        <end position="871"/>
    </location>
</feature>
<sequence>KETSSLALEGFMERISSLGSDVRSLSVSQAQKGYCDAESECVSEAGDIGDRALYGSSHSESEGFLLSVDNTPKNVCVFIPGDHELQQHPTTLNTVNALDQFRTPVSTNGNVLPKDIKQVGSFTNFLFGISSFCGQELDKKLPKLLDYVSSLSHLAVFGILGVLTRYLLQKLFGPGVADVTSDQSIIYPDLPSNMVGSFLMGWFGVVFKADISRVSEHLAIGLTTGYLGSLTTFSGWNQKMVELGVGGHWLLSVLGFLIGLFLVGFSIIFGVETAKGFRWFLRRLNMRPGSGTCISKFNWKLDSFQRHLVVTIVYLVMLGLLWGVSGALEKDEFKHGGDAAWLWLACIVGPLGVWIRWFLARLNGRGVGAGWLKWLPFGTLIANVSAAWLVAALATVKKSVNTKNCDTIATGIQFGLLGNLSTVSTFAAEFNAMRESMHPWRAYAYAMITVCISFSFGILIYGIPVWRIVNSASAGSSIRRRSLSISSHISHHIDNDADCESVSEAGDIGDRALPSRRFSESGSFHLSFDNRSENEAVSIAEEYKLHTNSSVKPLPPALTSTSPLSTDAIVGSEDTKHDPPKGLPELLDYTSCMVHLAVFGILGVLTRYLLQKLFGPGVAHVTSNQTILYVDLPSNMIGSFLMGWFGVVFKGDISHVSEHLAIAITTGYLGSLTTFSGWNQKMLELSVSGHWLFATLGFLVGLLLVASSITFGIETAKGFRWLLNMLNISSGKDGSKINCKVDSYRRQLIVMVMFLVILGILWGVSGALVKSEFKHGGNAAQLWFACMVGPIGVWIRWFLARLNGRGLGRKGLFKWIPFGTLIANVSAACVMAALSSVKNAVNTRDCDTVVAGIQFGLMGCLSTVSTFAAEFNAMRQSSHPWRAYAYAIITVFVSFSLGILIYCIPVWTKGYDTDS</sequence>
<keyword evidence="10" id="KW-1185">Reference proteome</keyword>
<feature type="non-terminal residue" evidence="9">
    <location>
        <position position="1"/>
    </location>
</feature>
<keyword evidence="5 8" id="KW-0472">Membrane</keyword>
<accession>A0A371FFI0</accession>
<evidence type="ECO:0000256" key="1">
    <source>
        <dbReference type="ARBA" id="ARBA00004651"/>
    </source>
</evidence>
<evidence type="ECO:0000313" key="10">
    <source>
        <dbReference type="Proteomes" id="UP000257109"/>
    </source>
</evidence>
<feature type="transmembrane region" description="Helical" evidence="8">
    <location>
        <begin position="586"/>
        <end position="606"/>
    </location>
</feature>
<organism evidence="9 10">
    <name type="scientific">Mucuna pruriens</name>
    <name type="common">Velvet bean</name>
    <name type="synonym">Dolichos pruriens</name>
    <dbReference type="NCBI Taxonomy" id="157652"/>
    <lineage>
        <taxon>Eukaryota</taxon>
        <taxon>Viridiplantae</taxon>
        <taxon>Streptophyta</taxon>
        <taxon>Embryophyta</taxon>
        <taxon>Tracheophyta</taxon>
        <taxon>Spermatophyta</taxon>
        <taxon>Magnoliopsida</taxon>
        <taxon>eudicotyledons</taxon>
        <taxon>Gunneridae</taxon>
        <taxon>Pentapetalae</taxon>
        <taxon>rosids</taxon>
        <taxon>fabids</taxon>
        <taxon>Fabales</taxon>
        <taxon>Fabaceae</taxon>
        <taxon>Papilionoideae</taxon>
        <taxon>50 kb inversion clade</taxon>
        <taxon>NPAAA clade</taxon>
        <taxon>indigoferoid/millettioid clade</taxon>
        <taxon>Phaseoleae</taxon>
        <taxon>Mucuna</taxon>
    </lineage>
</organism>
<feature type="transmembrane region" description="Helical" evidence="8">
    <location>
        <begin position="194"/>
        <end position="211"/>
    </location>
</feature>
<dbReference type="GO" id="GO:0005886">
    <property type="term" value="C:plasma membrane"/>
    <property type="evidence" value="ECO:0007669"/>
    <property type="project" value="UniProtKB-SubCell"/>
</dbReference>
<feature type="transmembrane region" description="Helical" evidence="8">
    <location>
        <begin position="690"/>
        <end position="713"/>
    </location>
</feature>
<evidence type="ECO:0000256" key="3">
    <source>
        <dbReference type="ARBA" id="ARBA00022692"/>
    </source>
</evidence>
<evidence type="ECO:0000313" key="9">
    <source>
        <dbReference type="EMBL" id="RDX77082.1"/>
    </source>
</evidence>
<feature type="transmembrane region" description="Helical" evidence="8">
    <location>
        <begin position="781"/>
        <end position="800"/>
    </location>
</feature>
<feature type="transmembrane region" description="Helical" evidence="8">
    <location>
        <begin position="248"/>
        <end position="271"/>
    </location>
</feature>
<evidence type="ECO:0000256" key="5">
    <source>
        <dbReference type="ARBA" id="ARBA00023136"/>
    </source>
</evidence>
<comment type="similarity">
    <text evidence="6">Belongs to the fluoride channel Fluc/FEX (TC 1.A.43) family.</text>
</comment>
<dbReference type="Proteomes" id="UP000257109">
    <property type="component" value="Unassembled WGS sequence"/>
</dbReference>
<comment type="caution">
    <text evidence="9">The sequence shown here is derived from an EMBL/GenBank/DDBJ whole genome shotgun (WGS) entry which is preliminary data.</text>
</comment>
<feature type="transmembrane region" description="Helical" evidence="8">
    <location>
        <begin position="218"/>
        <end position="236"/>
    </location>
</feature>
<feature type="transmembrane region" description="Helical" evidence="8">
    <location>
        <begin position="626"/>
        <end position="648"/>
    </location>
</feature>
<dbReference type="STRING" id="157652.A0A371FFI0"/>
<keyword evidence="2" id="KW-1003">Cell membrane</keyword>
<dbReference type="GO" id="GO:1903425">
    <property type="term" value="F:fluoride transmembrane transporter activity"/>
    <property type="evidence" value="ECO:0007669"/>
    <property type="project" value="TreeGrafter"/>
</dbReference>
<comment type="catalytic activity">
    <reaction evidence="7">
        <text>fluoride(in) = fluoride(out)</text>
        <dbReference type="Rhea" id="RHEA:76159"/>
        <dbReference type="ChEBI" id="CHEBI:17051"/>
    </reaction>
    <physiologicalReaction direction="left-to-right" evidence="7">
        <dbReference type="Rhea" id="RHEA:76160"/>
    </physiologicalReaction>
</comment>
<feature type="transmembrane region" description="Helical" evidence="8">
    <location>
        <begin position="340"/>
        <end position="359"/>
    </location>
</feature>
<proteinExistence type="inferred from homology"/>
<feature type="transmembrane region" description="Helical" evidence="8">
    <location>
        <begin position="308"/>
        <end position="328"/>
    </location>
</feature>
<evidence type="ECO:0000256" key="6">
    <source>
        <dbReference type="ARBA" id="ARBA00035120"/>
    </source>
</evidence>
<dbReference type="PANTHER" id="PTHR28259:SF19">
    <property type="entry name" value="CAMPHOR RESISTANCE CRCB-LIKE PROTEIN"/>
    <property type="match status" value="1"/>
</dbReference>
<protein>
    <submittedName>
        <fullName evidence="9">Fex2</fullName>
    </submittedName>
</protein>
<evidence type="ECO:0000256" key="4">
    <source>
        <dbReference type="ARBA" id="ARBA00022989"/>
    </source>
</evidence>
<feature type="transmembrane region" description="Helical" evidence="8">
    <location>
        <begin position="812"/>
        <end position="837"/>
    </location>
</feature>
<dbReference type="Pfam" id="PF02537">
    <property type="entry name" value="CRCB"/>
    <property type="match status" value="4"/>
</dbReference>
<keyword evidence="3 8" id="KW-0812">Transmembrane</keyword>
<feature type="transmembrane region" description="Helical" evidence="8">
    <location>
        <begin position="660"/>
        <end position="678"/>
    </location>
</feature>
<dbReference type="PANTHER" id="PTHR28259">
    <property type="entry name" value="FLUORIDE EXPORT PROTEIN 1-RELATED"/>
    <property type="match status" value="1"/>
</dbReference>
<feature type="transmembrane region" description="Helical" evidence="8">
    <location>
        <begin position="144"/>
        <end position="168"/>
    </location>
</feature>
<dbReference type="OrthoDB" id="409792at2759"/>
<feature type="transmembrane region" description="Helical" evidence="8">
    <location>
        <begin position="748"/>
        <end position="769"/>
    </location>
</feature>
<evidence type="ECO:0000256" key="8">
    <source>
        <dbReference type="SAM" id="Phobius"/>
    </source>
</evidence>
<feature type="transmembrane region" description="Helical" evidence="8">
    <location>
        <begin position="883"/>
        <end position="907"/>
    </location>
</feature>
<reference evidence="9" key="1">
    <citation type="submission" date="2018-05" db="EMBL/GenBank/DDBJ databases">
        <title>Draft genome of Mucuna pruriens seed.</title>
        <authorList>
            <person name="Nnadi N.E."/>
            <person name="Vos R."/>
            <person name="Hasami M.H."/>
            <person name="Devisetty U.K."/>
            <person name="Aguiy J.C."/>
        </authorList>
    </citation>
    <scope>NUCLEOTIDE SEQUENCE [LARGE SCALE GENOMIC DNA]</scope>
    <source>
        <strain evidence="9">JCA_2017</strain>
    </source>
</reference>
<name>A0A371FFI0_MUCPR</name>
<feature type="transmembrane region" description="Helical" evidence="8">
    <location>
        <begin position="371"/>
        <end position="394"/>
    </location>
</feature>
<evidence type="ECO:0000256" key="7">
    <source>
        <dbReference type="ARBA" id="ARBA00035585"/>
    </source>
</evidence>
<dbReference type="AlphaFoldDB" id="A0A371FFI0"/>
<dbReference type="EMBL" id="QJKJ01009288">
    <property type="protein sequence ID" value="RDX77082.1"/>
    <property type="molecule type" value="Genomic_DNA"/>
</dbReference>
<keyword evidence="4 8" id="KW-1133">Transmembrane helix</keyword>
<gene>
    <name evidence="9" type="primary">fex2</name>
    <name evidence="9" type="ORF">CR513_42854</name>
</gene>
<comment type="subcellular location">
    <subcellularLocation>
        <location evidence="1">Cell membrane</location>
        <topology evidence="1">Multi-pass membrane protein</topology>
    </subcellularLocation>
</comment>
<feature type="transmembrane region" description="Helical" evidence="8">
    <location>
        <begin position="442"/>
        <end position="463"/>
    </location>
</feature>
<evidence type="ECO:0000256" key="2">
    <source>
        <dbReference type="ARBA" id="ARBA00022475"/>
    </source>
</evidence>